<evidence type="ECO:0000256" key="8">
    <source>
        <dbReference type="SAM" id="Phobius"/>
    </source>
</evidence>
<evidence type="ECO:0000256" key="7">
    <source>
        <dbReference type="ARBA" id="ARBA00023136"/>
    </source>
</evidence>
<sequence>MEIDQSLELKTDHLFDKVVLYSATGLFATTIILTTIQIFVRLLDLPTFGYLHWTEPAARFILIIATYLGAAVAIRNSEHIAIQFLLERLTKWNPRLGLAVQLLGDLIVIGFLWVAFLGTSTNAIGDWTTSIGGIGVVTAGHIYLGITVGVVLMLIYAVIDVVTLLKGIANGTVHGRFEEGMADE</sequence>
<keyword evidence="3" id="KW-1003">Cell membrane</keyword>
<evidence type="ECO:0000256" key="5">
    <source>
        <dbReference type="ARBA" id="ARBA00022692"/>
    </source>
</evidence>
<dbReference type="EMBL" id="AOHV01000042">
    <property type="protein sequence ID" value="ELY34088.1"/>
    <property type="molecule type" value="Genomic_DNA"/>
</dbReference>
<dbReference type="PANTHER" id="PTHR35011:SF11">
    <property type="entry name" value="TRAP TRANSPORTER SMALL PERMEASE PROTEIN"/>
    <property type="match status" value="1"/>
</dbReference>
<keyword evidence="2" id="KW-0813">Transport</keyword>
<keyword evidence="4" id="KW-0997">Cell inner membrane</keyword>
<evidence type="ECO:0000256" key="3">
    <source>
        <dbReference type="ARBA" id="ARBA00022475"/>
    </source>
</evidence>
<evidence type="ECO:0000256" key="2">
    <source>
        <dbReference type="ARBA" id="ARBA00022448"/>
    </source>
</evidence>
<dbReference type="PATRIC" id="fig|795797.18.peg.480"/>
<keyword evidence="5 8" id="KW-0812">Transmembrane</keyword>
<evidence type="ECO:0000313" key="11">
    <source>
        <dbReference type="EMBL" id="ELY34088.1"/>
    </source>
</evidence>
<evidence type="ECO:0000256" key="6">
    <source>
        <dbReference type="ARBA" id="ARBA00022989"/>
    </source>
</evidence>
<dbReference type="PANTHER" id="PTHR35011">
    <property type="entry name" value="2,3-DIKETO-L-GULONATE TRAP TRANSPORTER SMALL PERMEASE PROTEIN YIAM"/>
    <property type="match status" value="1"/>
</dbReference>
<evidence type="ECO:0000256" key="1">
    <source>
        <dbReference type="ARBA" id="ARBA00004429"/>
    </source>
</evidence>
<evidence type="ECO:0000256" key="4">
    <source>
        <dbReference type="ARBA" id="ARBA00022519"/>
    </source>
</evidence>
<evidence type="ECO:0000313" key="13">
    <source>
        <dbReference type="Proteomes" id="UP000011645"/>
    </source>
</evidence>
<evidence type="ECO:0000259" key="9">
    <source>
        <dbReference type="Pfam" id="PF04290"/>
    </source>
</evidence>
<keyword evidence="13" id="KW-1185">Reference proteome</keyword>
<dbReference type="GO" id="GO:0022857">
    <property type="term" value="F:transmembrane transporter activity"/>
    <property type="evidence" value="ECO:0007669"/>
    <property type="project" value="TreeGrafter"/>
</dbReference>
<dbReference type="Proteomes" id="UP000000390">
    <property type="component" value="Chromosome"/>
</dbReference>
<dbReference type="InterPro" id="IPR055348">
    <property type="entry name" value="DctQ"/>
</dbReference>
<reference evidence="11 13" key="2">
    <citation type="journal article" date="2014" name="PLoS Genet.">
        <title>Phylogenetically driven sequencing of extremely halophilic archaea reveals strategies for static and dynamic osmo-response.</title>
        <authorList>
            <person name="Becker E.A."/>
            <person name="Seitzer P.M."/>
            <person name="Tritt A."/>
            <person name="Larsen D."/>
            <person name="Krusor M."/>
            <person name="Yao A.I."/>
            <person name="Wu D."/>
            <person name="Madern D."/>
            <person name="Eisen J.A."/>
            <person name="Darling A.E."/>
            <person name="Facciotti M.T."/>
        </authorList>
    </citation>
    <scope>NUCLEOTIDE SEQUENCE [LARGE SCALE GENOMIC DNA]</scope>
    <source>
        <strain evidence="11">B3</strain>
        <strain evidence="13">DSM 18796 / CECT 7217 / JCM 14584 / KCTC 4019 / B3</strain>
    </source>
</reference>
<organism evidence="10 12">
    <name type="scientific">Halalkalicoccus jeotgali (strain DSM 18796 / CECT 7217 / JCM 14584 / KCTC 4019 / B3)</name>
    <dbReference type="NCBI Taxonomy" id="795797"/>
    <lineage>
        <taxon>Archaea</taxon>
        <taxon>Methanobacteriati</taxon>
        <taxon>Methanobacteriota</taxon>
        <taxon>Stenosarchaea group</taxon>
        <taxon>Halobacteria</taxon>
        <taxon>Halobacteriales</taxon>
        <taxon>Halococcaceae</taxon>
        <taxon>Halalkalicoccus</taxon>
    </lineage>
</organism>
<gene>
    <name evidence="10" type="ordered locus">HacjB3_02365</name>
    <name evidence="11" type="ORF">C497_16952</name>
</gene>
<dbReference type="RefSeq" id="WP_008418352.1">
    <property type="nucleotide sequence ID" value="NC_014297.1"/>
</dbReference>
<feature type="domain" description="Tripartite ATP-independent periplasmic transporters DctQ component" evidence="9">
    <location>
        <begin position="31"/>
        <end position="166"/>
    </location>
</feature>
<protein>
    <recommendedName>
        <fullName evidence="9">Tripartite ATP-independent periplasmic transporters DctQ component domain-containing protein</fullName>
    </recommendedName>
</protein>
<dbReference type="AlphaFoldDB" id="D8J6I9"/>
<dbReference type="EMBL" id="CP002062">
    <property type="protein sequence ID" value="ADJ13866.1"/>
    <property type="molecule type" value="Genomic_DNA"/>
</dbReference>
<proteinExistence type="predicted"/>
<name>D8J6I9_HALJB</name>
<dbReference type="InterPro" id="IPR007387">
    <property type="entry name" value="TRAP_DctQ"/>
</dbReference>
<feature type="transmembrane region" description="Helical" evidence="8">
    <location>
        <begin position="60"/>
        <end position="77"/>
    </location>
</feature>
<evidence type="ECO:0000313" key="10">
    <source>
        <dbReference type="EMBL" id="ADJ13866.1"/>
    </source>
</evidence>
<feature type="transmembrane region" description="Helical" evidence="8">
    <location>
        <begin position="131"/>
        <end position="159"/>
    </location>
</feature>
<dbReference type="GeneID" id="9418273"/>
<evidence type="ECO:0000313" key="12">
    <source>
        <dbReference type="Proteomes" id="UP000000390"/>
    </source>
</evidence>
<dbReference type="OrthoDB" id="286714at2157"/>
<reference evidence="10 12" key="1">
    <citation type="journal article" date="2010" name="J. Bacteriol.">
        <title>Complete genome sequence of Halalkalicoccus jeotgali B3(T), an extremely halophilic archaeon.</title>
        <authorList>
            <person name="Roh S.W."/>
            <person name="Nam Y.D."/>
            <person name="Nam S.H."/>
            <person name="Choi S.H."/>
            <person name="Park H.S."/>
            <person name="Bae J.W."/>
        </authorList>
    </citation>
    <scope>NUCLEOTIDE SEQUENCE [LARGE SCALE GENOMIC DNA]</scope>
    <source>
        <strain evidence="10">B3</strain>
        <strain evidence="12">DSM 18796 / CECT 7217 / JCM 14584 / KCTC 4019 / B3</strain>
    </source>
</reference>
<keyword evidence="7 8" id="KW-0472">Membrane</keyword>
<dbReference type="HOGENOM" id="CLU_1465047_0_0_2"/>
<dbReference type="eggNOG" id="ENOG502N5FX">
    <property type="taxonomic scope" value="Archaea"/>
</dbReference>
<feature type="transmembrane region" description="Helical" evidence="8">
    <location>
        <begin position="98"/>
        <end position="119"/>
    </location>
</feature>
<accession>D8J6I9</accession>
<dbReference type="Pfam" id="PF04290">
    <property type="entry name" value="DctQ"/>
    <property type="match status" value="1"/>
</dbReference>
<dbReference type="KEGG" id="hje:HacjB3_02365"/>
<dbReference type="GO" id="GO:0005886">
    <property type="term" value="C:plasma membrane"/>
    <property type="evidence" value="ECO:0007669"/>
    <property type="project" value="UniProtKB-SubCell"/>
</dbReference>
<dbReference type="Proteomes" id="UP000011645">
    <property type="component" value="Unassembled WGS sequence"/>
</dbReference>
<dbReference type="STRING" id="795797.HacjB3_02365"/>
<feature type="transmembrane region" description="Helical" evidence="8">
    <location>
        <begin position="18"/>
        <end position="40"/>
    </location>
</feature>
<keyword evidence="6 8" id="KW-1133">Transmembrane helix</keyword>
<dbReference type="GO" id="GO:0015740">
    <property type="term" value="P:C4-dicarboxylate transport"/>
    <property type="evidence" value="ECO:0007669"/>
    <property type="project" value="TreeGrafter"/>
</dbReference>
<comment type="subcellular location">
    <subcellularLocation>
        <location evidence="1">Cell inner membrane</location>
        <topology evidence="1">Multi-pass membrane protein</topology>
    </subcellularLocation>
</comment>